<feature type="non-terminal residue" evidence="9">
    <location>
        <position position="244"/>
    </location>
</feature>
<dbReference type="eggNOG" id="COG1459">
    <property type="taxonomic scope" value="Bacteria"/>
</dbReference>
<name>U7VDK4_9FUSO</name>
<dbReference type="Pfam" id="PF00482">
    <property type="entry name" value="T2SSF"/>
    <property type="match status" value="1"/>
</dbReference>
<dbReference type="GO" id="GO:0005886">
    <property type="term" value="C:plasma membrane"/>
    <property type="evidence" value="ECO:0007669"/>
    <property type="project" value="UniProtKB-SubCell"/>
</dbReference>
<reference evidence="9 10" key="1">
    <citation type="submission" date="2013-08" db="EMBL/GenBank/DDBJ databases">
        <authorList>
            <person name="Weinstock G."/>
            <person name="Sodergren E."/>
            <person name="Wylie T."/>
            <person name="Fulton L."/>
            <person name="Fulton R."/>
            <person name="Fronick C."/>
            <person name="O'Laughlin M."/>
            <person name="Godfrey J."/>
            <person name="Miner T."/>
            <person name="Herter B."/>
            <person name="Appelbaum E."/>
            <person name="Cordes M."/>
            <person name="Lek S."/>
            <person name="Wollam A."/>
            <person name="Pepin K.H."/>
            <person name="Palsikar V.B."/>
            <person name="Mitreva M."/>
            <person name="Wilson R.K."/>
        </authorList>
    </citation>
    <scope>NUCLEOTIDE SEQUENCE [LARGE SCALE GENOMIC DNA]</scope>
    <source>
        <strain evidence="9 10">ATCC BAA-474</strain>
    </source>
</reference>
<feature type="domain" description="Type II secretion system protein GspF" evidence="8">
    <location>
        <begin position="63"/>
        <end position="181"/>
    </location>
</feature>
<keyword evidence="10" id="KW-1185">Reference proteome</keyword>
<comment type="caution">
    <text evidence="9">The sequence shown here is derived from an EMBL/GenBank/DDBJ whole genome shotgun (WGS) entry which is preliminary data.</text>
</comment>
<feature type="transmembrane region" description="Helical" evidence="7">
    <location>
        <begin position="211"/>
        <end position="229"/>
    </location>
</feature>
<evidence type="ECO:0000256" key="2">
    <source>
        <dbReference type="ARBA" id="ARBA00005745"/>
    </source>
</evidence>
<evidence type="ECO:0000313" key="9">
    <source>
        <dbReference type="EMBL" id="ERT69591.1"/>
    </source>
</evidence>
<evidence type="ECO:0000256" key="6">
    <source>
        <dbReference type="ARBA" id="ARBA00023136"/>
    </source>
</evidence>
<dbReference type="HOGENOM" id="CLU_1140030_0_0_0"/>
<dbReference type="Gene3D" id="1.20.81.30">
    <property type="entry name" value="Type II secretion system (T2SS), domain F"/>
    <property type="match status" value="1"/>
</dbReference>
<dbReference type="PANTHER" id="PTHR30012">
    <property type="entry name" value="GENERAL SECRETION PATHWAY PROTEIN"/>
    <property type="match status" value="1"/>
</dbReference>
<dbReference type="Proteomes" id="UP000017081">
    <property type="component" value="Unassembled WGS sequence"/>
</dbReference>
<evidence type="ECO:0000256" key="3">
    <source>
        <dbReference type="ARBA" id="ARBA00022475"/>
    </source>
</evidence>
<dbReference type="InterPro" id="IPR018076">
    <property type="entry name" value="T2SS_GspF_dom"/>
</dbReference>
<sequence>MKLYRCLILNKEKKQIEDIYLERNKKILLNKLFKEEKKLIKILEIQFERKIKEKDLEKIYFKIGRLLNAGVSLKKSIEFQKSSCKNLSLKFRIFNLYKKLEKGEDIYEILRSENLIKEREMLIIYVSENAGKIGDGFLKVAYLKQKKEKLKNELKIALSYPTFILFISTIIILLIFYFIVPNFQILYEIEINKLPFLTRIILNIQHILNKFPYTIIIIICVVFFSIKFFHLKKQLQKVSFIKKY</sequence>
<dbReference type="PANTHER" id="PTHR30012:SF0">
    <property type="entry name" value="TYPE II SECRETION SYSTEM PROTEIN F-RELATED"/>
    <property type="match status" value="1"/>
</dbReference>
<feature type="transmembrane region" description="Helical" evidence="7">
    <location>
        <begin position="156"/>
        <end position="180"/>
    </location>
</feature>
<dbReference type="EMBL" id="AXZF01000017">
    <property type="protein sequence ID" value="ERT69591.1"/>
    <property type="molecule type" value="Genomic_DNA"/>
</dbReference>
<evidence type="ECO:0000313" key="10">
    <source>
        <dbReference type="Proteomes" id="UP000017081"/>
    </source>
</evidence>
<dbReference type="InterPro" id="IPR042094">
    <property type="entry name" value="T2SS_GspF_sf"/>
</dbReference>
<dbReference type="AlphaFoldDB" id="U7VDK4"/>
<dbReference type="STRING" id="1319815.HMPREF0202_00487"/>
<keyword evidence="4 7" id="KW-0812">Transmembrane</keyword>
<proteinExistence type="inferred from homology"/>
<gene>
    <name evidence="9" type="ORF">HMPREF0202_00487</name>
</gene>
<evidence type="ECO:0000256" key="7">
    <source>
        <dbReference type="SAM" id="Phobius"/>
    </source>
</evidence>
<dbReference type="RefSeq" id="WP_023050034.1">
    <property type="nucleotide sequence ID" value="NZ_KI518122.1"/>
</dbReference>
<evidence type="ECO:0000259" key="8">
    <source>
        <dbReference type="Pfam" id="PF00482"/>
    </source>
</evidence>
<comment type="similarity">
    <text evidence="2">Belongs to the GSP F family.</text>
</comment>
<keyword evidence="5 7" id="KW-1133">Transmembrane helix</keyword>
<comment type="subcellular location">
    <subcellularLocation>
        <location evidence="1">Cell membrane</location>
        <topology evidence="1">Multi-pass membrane protein</topology>
    </subcellularLocation>
</comment>
<evidence type="ECO:0000256" key="5">
    <source>
        <dbReference type="ARBA" id="ARBA00022989"/>
    </source>
</evidence>
<protein>
    <submittedName>
        <fullName evidence="9">Bacterial type II secretion system protein F domain protein</fullName>
    </submittedName>
</protein>
<accession>U7VDK4</accession>
<dbReference type="InterPro" id="IPR003004">
    <property type="entry name" value="GspF/PilC"/>
</dbReference>
<keyword evidence="6 7" id="KW-0472">Membrane</keyword>
<keyword evidence="3" id="KW-1003">Cell membrane</keyword>
<organism evidence="9 10">
    <name type="scientific">Cetobacterium somerae ATCC BAA-474</name>
    <dbReference type="NCBI Taxonomy" id="1319815"/>
    <lineage>
        <taxon>Bacteria</taxon>
        <taxon>Fusobacteriati</taxon>
        <taxon>Fusobacteriota</taxon>
        <taxon>Fusobacteriia</taxon>
        <taxon>Fusobacteriales</taxon>
        <taxon>Fusobacteriaceae</taxon>
        <taxon>Cetobacterium</taxon>
    </lineage>
</organism>
<evidence type="ECO:0000256" key="1">
    <source>
        <dbReference type="ARBA" id="ARBA00004651"/>
    </source>
</evidence>
<evidence type="ECO:0000256" key="4">
    <source>
        <dbReference type="ARBA" id="ARBA00022692"/>
    </source>
</evidence>